<dbReference type="SUPFAM" id="SSF52777">
    <property type="entry name" value="CoA-dependent acyltransferases"/>
    <property type="match status" value="1"/>
</dbReference>
<evidence type="ECO:0000259" key="2">
    <source>
        <dbReference type="Pfam" id="PF00198"/>
    </source>
</evidence>
<dbReference type="GO" id="GO:0016746">
    <property type="term" value="F:acyltransferase activity"/>
    <property type="evidence" value="ECO:0007669"/>
    <property type="project" value="UniProtKB-KW"/>
</dbReference>
<dbReference type="InterPro" id="IPR001078">
    <property type="entry name" value="2-oxoacid_DH_actylTfrase"/>
</dbReference>
<name>A0A4R7SWX8_9ACTN</name>
<dbReference type="Proteomes" id="UP000295151">
    <property type="component" value="Unassembled WGS sequence"/>
</dbReference>
<dbReference type="Gene3D" id="3.30.559.10">
    <property type="entry name" value="Chloramphenicol acetyltransferase-like domain"/>
    <property type="match status" value="1"/>
</dbReference>
<dbReference type="Pfam" id="PF00198">
    <property type="entry name" value="2-oxoacid_dh"/>
    <property type="match status" value="1"/>
</dbReference>
<dbReference type="InterPro" id="IPR023213">
    <property type="entry name" value="CAT-like_dom_sf"/>
</dbReference>
<keyword evidence="3" id="KW-0808">Transferase</keyword>
<sequence>MTLRIRLPRTDGRLVTDVPDERAIMPFIMRRRTDSEVYFEQNVDIGAAQAWVRRWNEAGGPHLSLFVLVLSQVAQLLYDRPRLNRFIARRRFYDRDGVLLSFGAKKEMTDDAPLEMLKRRFEPNESLAGVIRSLDTAVTEARTGAGAEVDKEVRLFLGLPTPLLDAAISVTHWLDERGVLPSALTHSDPLYASAVVSNLGSLKTDAAFHHLYQHGNCPLFLVVGRVRPVPVAVAGTVQVRPMLALRWTFDERIVDGLYAARSAELLACRLEDPRHHLGSPEDAVRQERGADEAVPGKT</sequence>
<organism evidence="3 4">
    <name type="scientific">Kribbella voronezhensis</name>
    <dbReference type="NCBI Taxonomy" id="2512212"/>
    <lineage>
        <taxon>Bacteria</taxon>
        <taxon>Bacillati</taxon>
        <taxon>Actinomycetota</taxon>
        <taxon>Actinomycetes</taxon>
        <taxon>Propionibacteriales</taxon>
        <taxon>Kribbellaceae</taxon>
        <taxon>Kribbella</taxon>
    </lineage>
</organism>
<reference evidence="3 4" key="1">
    <citation type="submission" date="2019-03" db="EMBL/GenBank/DDBJ databases">
        <title>Genomic Encyclopedia of Type Strains, Phase III (KMG-III): the genomes of soil and plant-associated and newly described type strains.</title>
        <authorList>
            <person name="Whitman W."/>
        </authorList>
    </citation>
    <scope>NUCLEOTIDE SEQUENCE [LARGE SCALE GENOMIC DNA]</scope>
    <source>
        <strain evidence="3 4">VKM Ac-2575</strain>
    </source>
</reference>
<feature type="domain" description="2-oxoacid dehydrogenase acyltransferase catalytic" evidence="2">
    <location>
        <begin position="192"/>
        <end position="275"/>
    </location>
</feature>
<gene>
    <name evidence="3" type="ORF">EV138_6334</name>
</gene>
<keyword evidence="4" id="KW-1185">Reference proteome</keyword>
<keyword evidence="3" id="KW-0012">Acyltransferase</keyword>
<evidence type="ECO:0000313" key="4">
    <source>
        <dbReference type="Proteomes" id="UP000295151"/>
    </source>
</evidence>
<dbReference type="RefSeq" id="WP_133983428.1">
    <property type="nucleotide sequence ID" value="NZ_SOCE01000002.1"/>
</dbReference>
<dbReference type="AlphaFoldDB" id="A0A4R7SWX8"/>
<feature type="region of interest" description="Disordered" evidence="1">
    <location>
        <begin position="276"/>
        <end position="298"/>
    </location>
</feature>
<accession>A0A4R7SWX8</accession>
<evidence type="ECO:0000313" key="3">
    <source>
        <dbReference type="EMBL" id="TDU83870.1"/>
    </source>
</evidence>
<protein>
    <submittedName>
        <fullName evidence="3">2-oxoacid dehydrogenase/acyltransferase catalytic subunit</fullName>
    </submittedName>
</protein>
<dbReference type="EMBL" id="SOCE01000002">
    <property type="protein sequence ID" value="TDU83870.1"/>
    <property type="molecule type" value="Genomic_DNA"/>
</dbReference>
<evidence type="ECO:0000256" key="1">
    <source>
        <dbReference type="SAM" id="MobiDB-lite"/>
    </source>
</evidence>
<dbReference type="OrthoDB" id="356891at2"/>
<proteinExistence type="predicted"/>
<comment type="caution">
    <text evidence="3">The sequence shown here is derived from an EMBL/GenBank/DDBJ whole genome shotgun (WGS) entry which is preliminary data.</text>
</comment>
<feature type="compositionally biased region" description="Basic and acidic residues" evidence="1">
    <location>
        <begin position="276"/>
        <end position="291"/>
    </location>
</feature>